<dbReference type="GO" id="GO:0009937">
    <property type="term" value="P:regulation of gibberellic acid mediated signaling pathway"/>
    <property type="evidence" value="ECO:0007669"/>
    <property type="project" value="InterPro"/>
</dbReference>
<dbReference type="GO" id="GO:0009740">
    <property type="term" value="P:gibberellic acid mediated signaling pathway"/>
    <property type="evidence" value="ECO:0007669"/>
    <property type="project" value="TreeGrafter"/>
</dbReference>
<dbReference type="GO" id="GO:0019005">
    <property type="term" value="C:SCF ubiquitin ligase complex"/>
    <property type="evidence" value="ECO:0007669"/>
    <property type="project" value="InterPro"/>
</dbReference>
<feature type="domain" description="F-box" evidence="1">
    <location>
        <begin position="29"/>
        <end position="68"/>
    </location>
</feature>
<reference evidence="2 3" key="1">
    <citation type="submission" date="2021-07" db="EMBL/GenBank/DDBJ databases">
        <title>The Aristolochia fimbriata genome: insights into angiosperm evolution, floral development and chemical biosynthesis.</title>
        <authorList>
            <person name="Jiao Y."/>
        </authorList>
    </citation>
    <scope>NUCLEOTIDE SEQUENCE [LARGE SCALE GENOMIC DNA]</scope>
    <source>
        <strain evidence="2">IBCAS-2021</strain>
        <tissue evidence="2">Leaf</tissue>
    </source>
</reference>
<protein>
    <recommendedName>
        <fullName evidence="1">F-box domain-containing protein</fullName>
    </recommendedName>
</protein>
<dbReference type="PANTHER" id="PTHR47750">
    <property type="entry name" value="F-BOX PROTEIN SNE"/>
    <property type="match status" value="1"/>
</dbReference>
<gene>
    <name evidence="2" type="ORF">H6P81_014850</name>
</gene>
<dbReference type="Proteomes" id="UP000825729">
    <property type="component" value="Unassembled WGS sequence"/>
</dbReference>
<dbReference type="EMBL" id="JAINDJ010000006">
    <property type="protein sequence ID" value="KAG9443510.1"/>
    <property type="molecule type" value="Genomic_DNA"/>
</dbReference>
<dbReference type="PANTHER" id="PTHR47750:SF1">
    <property type="entry name" value="F-BOX PROTEIN SNE"/>
    <property type="match status" value="1"/>
</dbReference>
<proteinExistence type="predicted"/>
<dbReference type="InterPro" id="IPR044184">
    <property type="entry name" value="SNE/GID2"/>
</dbReference>
<dbReference type="InterPro" id="IPR036047">
    <property type="entry name" value="F-box-like_dom_sf"/>
</dbReference>
<comment type="caution">
    <text evidence="2">The sequence shown here is derived from an EMBL/GenBank/DDBJ whole genome shotgun (WGS) entry which is preliminary data.</text>
</comment>
<sequence>MKEDEIGNKKKYKKKDELRGTFHINDHRDVLVEVLTRLDARSLALAACVCRLWSAICRHDALWENLCHRQVSAPSPAAPCRLRLVVAALGGYRRLYTACVGPALARLRGRDEARRLSLSLSLSLSLFSIDCYERLGGRRLGDASSLSFLCPPLNVS</sequence>
<keyword evidence="3" id="KW-1185">Reference proteome</keyword>
<dbReference type="SUPFAM" id="SSF81383">
    <property type="entry name" value="F-box domain"/>
    <property type="match status" value="1"/>
</dbReference>
<accession>A0AAV7E3K7</accession>
<name>A0AAV7E3K7_ARIFI</name>
<dbReference type="AlphaFoldDB" id="A0AAV7E3K7"/>
<dbReference type="Gene3D" id="1.20.1280.50">
    <property type="match status" value="1"/>
</dbReference>
<evidence type="ECO:0000259" key="1">
    <source>
        <dbReference type="Pfam" id="PF12937"/>
    </source>
</evidence>
<evidence type="ECO:0000313" key="2">
    <source>
        <dbReference type="EMBL" id="KAG9443510.1"/>
    </source>
</evidence>
<organism evidence="2 3">
    <name type="scientific">Aristolochia fimbriata</name>
    <name type="common">White veined hardy Dutchman's pipe vine</name>
    <dbReference type="NCBI Taxonomy" id="158543"/>
    <lineage>
        <taxon>Eukaryota</taxon>
        <taxon>Viridiplantae</taxon>
        <taxon>Streptophyta</taxon>
        <taxon>Embryophyta</taxon>
        <taxon>Tracheophyta</taxon>
        <taxon>Spermatophyta</taxon>
        <taxon>Magnoliopsida</taxon>
        <taxon>Magnoliidae</taxon>
        <taxon>Piperales</taxon>
        <taxon>Aristolochiaceae</taxon>
        <taxon>Aristolochia</taxon>
    </lineage>
</organism>
<evidence type="ECO:0000313" key="3">
    <source>
        <dbReference type="Proteomes" id="UP000825729"/>
    </source>
</evidence>
<dbReference type="Pfam" id="PF12937">
    <property type="entry name" value="F-box-like"/>
    <property type="match status" value="1"/>
</dbReference>
<dbReference type="InterPro" id="IPR001810">
    <property type="entry name" value="F-box_dom"/>
</dbReference>